<gene>
    <name evidence="2" type="ORF">A2G96_06955</name>
</gene>
<organism evidence="2 3">
    <name type="scientific">Cupriavidus nantongensis</name>
    <dbReference type="NCBI Taxonomy" id="1796606"/>
    <lineage>
        <taxon>Bacteria</taxon>
        <taxon>Pseudomonadati</taxon>
        <taxon>Pseudomonadota</taxon>
        <taxon>Betaproteobacteria</taxon>
        <taxon>Burkholderiales</taxon>
        <taxon>Burkholderiaceae</taxon>
        <taxon>Cupriavidus</taxon>
    </lineage>
</organism>
<dbReference type="AlphaFoldDB" id="A0A142JHD5"/>
<dbReference type="RefSeq" id="WP_062798027.1">
    <property type="nucleotide sequence ID" value="NZ_CP014844.1"/>
</dbReference>
<evidence type="ECO:0000313" key="3">
    <source>
        <dbReference type="Proteomes" id="UP000075238"/>
    </source>
</evidence>
<reference evidence="2 3" key="1">
    <citation type="submission" date="2016-03" db="EMBL/GenBank/DDBJ databases">
        <title>Complete genome sequence of a novel chlorpyrifos degrading bacterium, Cupriavidus nantongensis sp. X1.</title>
        <authorList>
            <person name="Fang L."/>
        </authorList>
    </citation>
    <scope>NUCLEOTIDE SEQUENCE [LARGE SCALE GENOMIC DNA]</scope>
    <source>
        <strain evidence="2 3">X1</strain>
    </source>
</reference>
<evidence type="ECO:0000313" key="2">
    <source>
        <dbReference type="EMBL" id="AMR77497.1"/>
    </source>
</evidence>
<feature type="domain" description="DUF1330" evidence="1">
    <location>
        <begin position="4"/>
        <end position="95"/>
    </location>
</feature>
<accession>A0A142JHD5</accession>
<dbReference type="PANTHER" id="PTHR41521:SF4">
    <property type="entry name" value="BLR0684 PROTEIN"/>
    <property type="match status" value="1"/>
</dbReference>
<protein>
    <recommendedName>
        <fullName evidence="1">DUF1330 domain-containing protein</fullName>
    </recommendedName>
</protein>
<dbReference type="Gene3D" id="3.30.70.100">
    <property type="match status" value="1"/>
</dbReference>
<dbReference type="KEGG" id="cnan:A2G96_06955"/>
<dbReference type="InterPro" id="IPR011008">
    <property type="entry name" value="Dimeric_a/b-barrel"/>
</dbReference>
<evidence type="ECO:0000259" key="1">
    <source>
        <dbReference type="Pfam" id="PF07045"/>
    </source>
</evidence>
<dbReference type="PANTHER" id="PTHR41521">
    <property type="match status" value="1"/>
</dbReference>
<proteinExistence type="predicted"/>
<dbReference type="InterPro" id="IPR010753">
    <property type="entry name" value="DUF1330"/>
</dbReference>
<dbReference type="Proteomes" id="UP000075238">
    <property type="component" value="Chromosome 1"/>
</dbReference>
<name>A0A142JHD5_9BURK</name>
<dbReference type="STRING" id="1796606.A2G96_06955"/>
<dbReference type="SUPFAM" id="SSF54909">
    <property type="entry name" value="Dimeric alpha+beta barrel"/>
    <property type="match status" value="1"/>
</dbReference>
<dbReference type="OrthoDB" id="516779at2"/>
<dbReference type="Pfam" id="PF07045">
    <property type="entry name" value="DUF1330"/>
    <property type="match status" value="1"/>
</dbReference>
<sequence length="97" mass="10656">MAAGFIIAYVDVTDPQQYEEYKVLSSKAMQIHGAEVLVRGGKTEPLEGDWAPTRVVVLKFPSYDAAKAFHDGEAYRAARKSREHAAKMNMIVVEGAA</sequence>
<keyword evidence="3" id="KW-1185">Reference proteome</keyword>
<dbReference type="EMBL" id="CP014844">
    <property type="protein sequence ID" value="AMR77497.1"/>
    <property type="molecule type" value="Genomic_DNA"/>
</dbReference>